<dbReference type="EMBL" id="MU005578">
    <property type="protein sequence ID" value="KAF2685579.1"/>
    <property type="molecule type" value="Genomic_DNA"/>
</dbReference>
<dbReference type="Proteomes" id="UP000799291">
    <property type="component" value="Unassembled WGS sequence"/>
</dbReference>
<feature type="region of interest" description="Disordered" evidence="1">
    <location>
        <begin position="26"/>
        <end position="46"/>
    </location>
</feature>
<evidence type="ECO:0000256" key="1">
    <source>
        <dbReference type="SAM" id="MobiDB-lite"/>
    </source>
</evidence>
<feature type="region of interest" description="Disordered" evidence="1">
    <location>
        <begin position="347"/>
        <end position="380"/>
    </location>
</feature>
<evidence type="ECO:0000313" key="3">
    <source>
        <dbReference type="Proteomes" id="UP000799291"/>
    </source>
</evidence>
<organism evidence="2 3">
    <name type="scientific">Lentithecium fluviatile CBS 122367</name>
    <dbReference type="NCBI Taxonomy" id="1168545"/>
    <lineage>
        <taxon>Eukaryota</taxon>
        <taxon>Fungi</taxon>
        <taxon>Dikarya</taxon>
        <taxon>Ascomycota</taxon>
        <taxon>Pezizomycotina</taxon>
        <taxon>Dothideomycetes</taxon>
        <taxon>Pleosporomycetidae</taxon>
        <taxon>Pleosporales</taxon>
        <taxon>Massarineae</taxon>
        <taxon>Lentitheciaceae</taxon>
        <taxon>Lentithecium</taxon>
    </lineage>
</organism>
<keyword evidence="3" id="KW-1185">Reference proteome</keyword>
<sequence>MAQEMTYSHQSGQVYTEVTFSAKPKRPWWNKSRGRPEDPKKHRKLGTGTSSLYDAALRVCTYKAEWLTPEALISAEWPHAERIYKRLKEREALTFKVWKAFQDAFPDSAELDHTYHARIAEKRGGRPVEIDVIQKQITTLPFAALTNLNLRHLLLRHVHLMGLTNLTNLAVLALEQDIAQDWSENTGINAHYMKRWGLYVQQKGTFMKLRVVVFRHFQTNIESTLACFQRFPQLLLCNIDTSSAAENSTGSGHGTPVPSVDCWQRLVVQGAGALSRSKNPRKIWTTSKKTIHERMKMLYDLASVLSPSPRAGTKGNALVSIHYGDELRFVDRSGDSAWFVREAPARGEVAQSDKRPSESGGCLADELPSAGAGTNPGEGVYVNKKRKIRGGKQMEIGSILGVFGQGS</sequence>
<dbReference type="AlphaFoldDB" id="A0A6G1J629"/>
<gene>
    <name evidence="2" type="ORF">K458DRAFT_14376</name>
</gene>
<name>A0A6G1J629_9PLEO</name>
<evidence type="ECO:0000313" key="2">
    <source>
        <dbReference type="EMBL" id="KAF2685579.1"/>
    </source>
</evidence>
<reference evidence="2" key="1">
    <citation type="journal article" date="2020" name="Stud. Mycol.">
        <title>101 Dothideomycetes genomes: a test case for predicting lifestyles and emergence of pathogens.</title>
        <authorList>
            <person name="Haridas S."/>
            <person name="Albert R."/>
            <person name="Binder M."/>
            <person name="Bloem J."/>
            <person name="Labutti K."/>
            <person name="Salamov A."/>
            <person name="Andreopoulos B."/>
            <person name="Baker S."/>
            <person name="Barry K."/>
            <person name="Bills G."/>
            <person name="Bluhm B."/>
            <person name="Cannon C."/>
            <person name="Castanera R."/>
            <person name="Culley D."/>
            <person name="Daum C."/>
            <person name="Ezra D."/>
            <person name="Gonzalez J."/>
            <person name="Henrissat B."/>
            <person name="Kuo A."/>
            <person name="Liang C."/>
            <person name="Lipzen A."/>
            <person name="Lutzoni F."/>
            <person name="Magnuson J."/>
            <person name="Mondo S."/>
            <person name="Nolan M."/>
            <person name="Ohm R."/>
            <person name="Pangilinan J."/>
            <person name="Park H.-J."/>
            <person name="Ramirez L."/>
            <person name="Alfaro M."/>
            <person name="Sun H."/>
            <person name="Tritt A."/>
            <person name="Yoshinaga Y."/>
            <person name="Zwiers L.-H."/>
            <person name="Turgeon B."/>
            <person name="Goodwin S."/>
            <person name="Spatafora J."/>
            <person name="Crous P."/>
            <person name="Grigoriev I."/>
        </authorList>
    </citation>
    <scope>NUCLEOTIDE SEQUENCE</scope>
    <source>
        <strain evidence="2">CBS 122367</strain>
    </source>
</reference>
<accession>A0A6G1J629</accession>
<protein>
    <submittedName>
        <fullName evidence="2">Uncharacterized protein</fullName>
    </submittedName>
</protein>
<dbReference type="OrthoDB" id="5273928at2759"/>
<proteinExistence type="predicted"/>